<evidence type="ECO:0000256" key="11">
    <source>
        <dbReference type="ARBA" id="ARBA00023134"/>
    </source>
</evidence>
<dbReference type="GO" id="GO:0030030">
    <property type="term" value="P:cell projection organization"/>
    <property type="evidence" value="ECO:0007669"/>
    <property type="project" value="UniProtKB-KW"/>
</dbReference>
<comment type="similarity">
    <text evidence="4 18">Belongs to the small GTPase superfamily. Arf family.</text>
</comment>
<keyword evidence="13" id="KW-0206">Cytoskeleton</keyword>
<dbReference type="EMBL" id="OA885316">
    <property type="protein sequence ID" value="CAD7281909.1"/>
    <property type="molecule type" value="Genomic_DNA"/>
</dbReference>
<organism evidence="19">
    <name type="scientific">Notodromas monacha</name>
    <dbReference type="NCBI Taxonomy" id="399045"/>
    <lineage>
        <taxon>Eukaryota</taxon>
        <taxon>Metazoa</taxon>
        <taxon>Ecdysozoa</taxon>
        <taxon>Arthropoda</taxon>
        <taxon>Crustacea</taxon>
        <taxon>Oligostraca</taxon>
        <taxon>Ostracoda</taxon>
        <taxon>Podocopa</taxon>
        <taxon>Podocopida</taxon>
        <taxon>Cypridocopina</taxon>
        <taxon>Cypridoidea</taxon>
        <taxon>Cyprididae</taxon>
        <taxon>Notodromas</taxon>
    </lineage>
</organism>
<evidence type="ECO:0000256" key="1">
    <source>
        <dbReference type="ARBA" id="ARBA00004120"/>
    </source>
</evidence>
<accession>A0A7R9BWQ8</accession>
<evidence type="ECO:0000256" key="2">
    <source>
        <dbReference type="ARBA" id="ARBA00004430"/>
    </source>
</evidence>
<dbReference type="PROSITE" id="PS51417">
    <property type="entry name" value="ARF"/>
    <property type="match status" value="1"/>
</dbReference>
<dbReference type="InterPro" id="IPR027417">
    <property type="entry name" value="P-loop_NTPase"/>
</dbReference>
<dbReference type="Pfam" id="PF00025">
    <property type="entry name" value="Arf"/>
    <property type="match status" value="1"/>
</dbReference>
<evidence type="ECO:0000256" key="16">
    <source>
        <dbReference type="PIRSR" id="PIRSR606689-1"/>
    </source>
</evidence>
<feature type="binding site" evidence="17">
    <location>
        <position position="31"/>
    </location>
    <ligand>
        <name>Mg(2+)</name>
        <dbReference type="ChEBI" id="CHEBI:18420"/>
    </ligand>
</feature>
<evidence type="ECO:0000256" key="6">
    <source>
        <dbReference type="ARBA" id="ARBA00022475"/>
    </source>
</evidence>
<dbReference type="PROSITE" id="PS51419">
    <property type="entry name" value="RAB"/>
    <property type="match status" value="1"/>
</dbReference>
<evidence type="ECO:0000256" key="10">
    <source>
        <dbReference type="ARBA" id="ARBA00022794"/>
    </source>
</evidence>
<feature type="binding site" evidence="17">
    <location>
        <position position="50"/>
    </location>
    <ligand>
        <name>Mg(2+)</name>
        <dbReference type="ChEBI" id="CHEBI:18420"/>
    </ligand>
</feature>
<reference evidence="19" key="1">
    <citation type="submission" date="2020-11" db="EMBL/GenBank/DDBJ databases">
        <authorList>
            <person name="Tran Van P."/>
        </authorList>
    </citation>
    <scope>NUCLEOTIDE SEQUENCE</scope>
</reference>
<proteinExistence type="inferred from homology"/>
<feature type="binding site" evidence="16">
    <location>
        <begin position="24"/>
        <end position="31"/>
    </location>
    <ligand>
        <name>GTP</name>
        <dbReference type="ChEBI" id="CHEBI:37565"/>
    </ligand>
</feature>
<evidence type="ECO:0000256" key="18">
    <source>
        <dbReference type="RuleBase" id="RU003925"/>
    </source>
</evidence>
<keyword evidence="11 16" id="KW-0342">GTP-binding</keyword>
<evidence type="ECO:0000313" key="19">
    <source>
        <dbReference type="EMBL" id="CAD7281909.1"/>
    </source>
</evidence>
<dbReference type="SMART" id="SM00178">
    <property type="entry name" value="SAR"/>
    <property type="match status" value="1"/>
</dbReference>
<dbReference type="GO" id="GO:0005930">
    <property type="term" value="C:axoneme"/>
    <property type="evidence" value="ECO:0007669"/>
    <property type="project" value="UniProtKB-SubCell"/>
</dbReference>
<evidence type="ECO:0000256" key="9">
    <source>
        <dbReference type="ARBA" id="ARBA00022741"/>
    </source>
</evidence>
<dbReference type="PANTHER" id="PTHR11711">
    <property type="entry name" value="ADP RIBOSYLATION FACTOR-RELATED"/>
    <property type="match status" value="1"/>
</dbReference>
<dbReference type="Gene3D" id="3.40.50.300">
    <property type="entry name" value="P-loop containing nucleotide triphosphate hydrolases"/>
    <property type="match status" value="1"/>
</dbReference>
<dbReference type="InterPro" id="IPR006689">
    <property type="entry name" value="Small_GTPase_ARF/SAR"/>
</dbReference>
<name>A0A7R9BWQ8_9CRUS</name>
<sequence length="191" mass="21332">MGLFDKLASFLGIRRKDCNVLVVGLDNSGKSTVLNHFKSPDCKDSNVVPTIGFSVEKFKYKNVHFTAWDMSGQGRYRNLWEHYYSDCQGVIYVVDSADKLRLAVAKDELDILLKHPEIKSRSLPILVLANKMDLRDALSPVKIVQGLGLDQDLVKDKPWQIAATNALTGDGLAAGADWLSDQIQLNLSRRK</sequence>
<dbReference type="SMART" id="SM00175">
    <property type="entry name" value="RAB"/>
    <property type="match status" value="1"/>
</dbReference>
<keyword evidence="6" id="KW-1003">Cell membrane</keyword>
<evidence type="ECO:0000256" key="5">
    <source>
        <dbReference type="ARBA" id="ARBA00019766"/>
    </source>
</evidence>
<dbReference type="CDD" id="cd04157">
    <property type="entry name" value="Arl6"/>
    <property type="match status" value="1"/>
</dbReference>
<comment type="subcellular location">
    <subcellularLocation>
        <location evidence="3">Cell projection</location>
        <location evidence="3">Cilium membrane</location>
        <topology evidence="3">Peripheral membrane protein</topology>
        <orientation evidence="3">Cytoplasmic side</orientation>
    </subcellularLocation>
    <subcellularLocation>
        <location evidence="2">Cytoplasm</location>
        <location evidence="2">Cytoskeleton</location>
        <location evidence="2">Cilium axoneme</location>
    </subcellularLocation>
    <subcellularLocation>
        <location evidence="1">Cytoplasm</location>
        <location evidence="1">Cytoskeleton</location>
        <location evidence="1">Cilium basal body</location>
    </subcellularLocation>
</comment>
<dbReference type="Proteomes" id="UP000678499">
    <property type="component" value="Unassembled WGS sequence"/>
</dbReference>
<evidence type="ECO:0000256" key="8">
    <source>
        <dbReference type="ARBA" id="ARBA00022707"/>
    </source>
</evidence>
<evidence type="ECO:0000256" key="17">
    <source>
        <dbReference type="PIRSR" id="PIRSR606689-2"/>
    </source>
</evidence>
<dbReference type="InterPro" id="IPR041839">
    <property type="entry name" value="Arl6"/>
</dbReference>
<evidence type="ECO:0000256" key="13">
    <source>
        <dbReference type="ARBA" id="ARBA00023212"/>
    </source>
</evidence>
<evidence type="ECO:0000256" key="4">
    <source>
        <dbReference type="ARBA" id="ARBA00010290"/>
    </source>
</evidence>
<dbReference type="PRINTS" id="PR00328">
    <property type="entry name" value="SAR1GTPBP"/>
</dbReference>
<evidence type="ECO:0000313" key="20">
    <source>
        <dbReference type="Proteomes" id="UP000678499"/>
    </source>
</evidence>
<dbReference type="GO" id="GO:0016192">
    <property type="term" value="P:vesicle-mediated transport"/>
    <property type="evidence" value="ECO:0007669"/>
    <property type="project" value="UniProtKB-ARBA"/>
</dbReference>
<dbReference type="InterPro" id="IPR005225">
    <property type="entry name" value="Small_GTP-bd"/>
</dbReference>
<protein>
    <recommendedName>
        <fullName evidence="5">ADP-ribosylation factor-like protein 6</fullName>
    </recommendedName>
</protein>
<keyword evidence="7" id="KW-0963">Cytoplasm</keyword>
<keyword evidence="17" id="KW-0479">Metal-binding</keyword>
<dbReference type="NCBIfam" id="TIGR00231">
    <property type="entry name" value="small_GTP"/>
    <property type="match status" value="1"/>
</dbReference>
<feature type="binding site" evidence="16">
    <location>
        <position position="72"/>
    </location>
    <ligand>
        <name>GTP</name>
        <dbReference type="ChEBI" id="CHEBI:37565"/>
    </ligand>
</feature>
<evidence type="ECO:0000256" key="3">
    <source>
        <dbReference type="ARBA" id="ARBA00004522"/>
    </source>
</evidence>
<feature type="binding site" evidence="16">
    <location>
        <begin position="130"/>
        <end position="133"/>
    </location>
    <ligand>
        <name>GTP</name>
        <dbReference type="ChEBI" id="CHEBI:37565"/>
    </ligand>
</feature>
<dbReference type="EMBL" id="CAJPEX010003279">
    <property type="protein sequence ID" value="CAG0922061.1"/>
    <property type="molecule type" value="Genomic_DNA"/>
</dbReference>
<evidence type="ECO:0000256" key="15">
    <source>
        <dbReference type="ARBA" id="ARBA00023288"/>
    </source>
</evidence>
<keyword evidence="15" id="KW-0449">Lipoprotein</keyword>
<keyword evidence="17" id="KW-0460">Magnesium</keyword>
<dbReference type="GO" id="GO:0046872">
    <property type="term" value="F:metal ion binding"/>
    <property type="evidence" value="ECO:0007669"/>
    <property type="project" value="UniProtKB-KW"/>
</dbReference>
<evidence type="ECO:0000256" key="7">
    <source>
        <dbReference type="ARBA" id="ARBA00022490"/>
    </source>
</evidence>
<keyword evidence="20" id="KW-1185">Reference proteome</keyword>
<evidence type="ECO:0000256" key="14">
    <source>
        <dbReference type="ARBA" id="ARBA00023273"/>
    </source>
</evidence>
<dbReference type="InterPro" id="IPR024156">
    <property type="entry name" value="Small_GTPase_ARF"/>
</dbReference>
<dbReference type="GO" id="GO:0060170">
    <property type="term" value="C:ciliary membrane"/>
    <property type="evidence" value="ECO:0007669"/>
    <property type="project" value="UniProtKB-SubCell"/>
</dbReference>
<dbReference type="GO" id="GO:0005525">
    <property type="term" value="F:GTP binding"/>
    <property type="evidence" value="ECO:0007669"/>
    <property type="project" value="UniProtKB-KW"/>
</dbReference>
<keyword evidence="10" id="KW-0970">Cilium biogenesis/degradation</keyword>
<dbReference type="GO" id="GO:0003924">
    <property type="term" value="F:GTPase activity"/>
    <property type="evidence" value="ECO:0007669"/>
    <property type="project" value="InterPro"/>
</dbReference>
<dbReference type="SMART" id="SM00177">
    <property type="entry name" value="ARF"/>
    <property type="match status" value="1"/>
</dbReference>
<dbReference type="SUPFAM" id="SSF52540">
    <property type="entry name" value="P-loop containing nucleoside triphosphate hydrolases"/>
    <property type="match status" value="1"/>
</dbReference>
<keyword evidence="14" id="KW-0966">Cell projection</keyword>
<keyword evidence="8" id="KW-0519">Myristate</keyword>
<dbReference type="GO" id="GO:0051649">
    <property type="term" value="P:establishment of localization in cell"/>
    <property type="evidence" value="ECO:0007669"/>
    <property type="project" value="UniProtKB-ARBA"/>
</dbReference>
<dbReference type="OrthoDB" id="442317at2759"/>
<keyword evidence="9 16" id="KW-0547">Nucleotide-binding</keyword>
<keyword evidence="12" id="KW-0472">Membrane</keyword>
<gene>
    <name evidence="19" type="ORF">NMOB1V02_LOCUS9544</name>
</gene>
<dbReference type="FunFam" id="3.40.50.300:FF:000457">
    <property type="entry name" value="ADP-ribosylation factor-like protein 6"/>
    <property type="match status" value="1"/>
</dbReference>
<evidence type="ECO:0000256" key="12">
    <source>
        <dbReference type="ARBA" id="ARBA00023136"/>
    </source>
</evidence>
<dbReference type="AlphaFoldDB" id="A0A7R9BWQ8"/>